<dbReference type="GO" id="GO:0020037">
    <property type="term" value="F:heme binding"/>
    <property type="evidence" value="ECO:0007669"/>
    <property type="project" value="InterPro"/>
</dbReference>
<keyword evidence="10" id="KW-0812">Transmembrane</keyword>
<dbReference type="RefSeq" id="XP_018852917.2">
    <property type="nucleotide sequence ID" value="XM_018997372.2"/>
</dbReference>
<name>A0A2I4H9U6_JUGRE</name>
<keyword evidence="5 9" id="KW-0560">Oxidoreductase</keyword>
<keyword evidence="10" id="KW-1133">Transmembrane helix</keyword>
<evidence type="ECO:0000256" key="5">
    <source>
        <dbReference type="ARBA" id="ARBA00023002"/>
    </source>
</evidence>
<dbReference type="PRINTS" id="PR00463">
    <property type="entry name" value="EP450I"/>
</dbReference>
<accession>A0A2I4H9U6</accession>
<dbReference type="CDD" id="cd11064">
    <property type="entry name" value="CYP86A"/>
    <property type="match status" value="1"/>
</dbReference>
<dbReference type="GO" id="GO:0006629">
    <property type="term" value="P:lipid metabolic process"/>
    <property type="evidence" value="ECO:0007669"/>
    <property type="project" value="UniProtKB-ARBA"/>
</dbReference>
<evidence type="ECO:0000256" key="6">
    <source>
        <dbReference type="ARBA" id="ARBA00023004"/>
    </source>
</evidence>
<evidence type="ECO:0000256" key="8">
    <source>
        <dbReference type="PIRSR" id="PIRSR602401-1"/>
    </source>
</evidence>
<evidence type="ECO:0000256" key="3">
    <source>
        <dbReference type="ARBA" id="ARBA00022617"/>
    </source>
</evidence>
<dbReference type="PROSITE" id="PS00086">
    <property type="entry name" value="CYTOCHROME_P450"/>
    <property type="match status" value="1"/>
</dbReference>
<dbReference type="KEGG" id="jre:109014881"/>
<sequence length="515" mass="59720">MALLWHPEILVSFLCFLFLSLLRWRWNKHSPIINWPVAGMLPGLLLNAWHLHDYLTRLLQHFGGTFEFKGPWFSSMNFVLTSDPNNIHHILNRNFSNYEKGPKFREIFEPLGNGIFGSDSDSWKSQRKLAHSLMKNSKFNMFLEKVVREEVEMALIPVLDQVSSLGIEVDLQDVFQRLTFDNICNTVLGFHPNFLSVEFPEHAHARAFDQMEQGILYRHVVPESYWKLQRWLQMGEEKKLSNAWRTFDQFLYHSISSKREELRQCKTQKTDQEAKFDMLTAYMAHEEEGTLKLDGFPNSNEFLRDTVFNLVVAGRDTVSAGLTWFLWLIATHPAVEAKILEEIRDNLAANSNENQRIFCIDELSKLVYLHGAMCESLRLFPPIPFEHLHSVHSDILPSGLYIGPSTRLLYSLYSMGRMESIWGEDCLEFKPERWISEQGRIVHVPSYKFAVFNAGPRTCLGKEMSLIQMKMVASAIIWNYHVRVVQGHPITPSISVVLHMKYGLKVKISKRSSII</sequence>
<dbReference type="InterPro" id="IPR036396">
    <property type="entry name" value="Cyt_P450_sf"/>
</dbReference>
<keyword evidence="11" id="KW-1185">Reference proteome</keyword>
<keyword evidence="3 8" id="KW-0349">Heme</keyword>
<dbReference type="OrthoDB" id="1470350at2759"/>
<evidence type="ECO:0000256" key="10">
    <source>
        <dbReference type="SAM" id="Phobius"/>
    </source>
</evidence>
<dbReference type="InParanoid" id="A0A2I4H9U6"/>
<keyword evidence="10" id="KW-0472">Membrane</keyword>
<feature type="transmembrane region" description="Helical" evidence="10">
    <location>
        <begin position="9"/>
        <end position="26"/>
    </location>
</feature>
<feature type="transmembrane region" description="Helical" evidence="10">
    <location>
        <begin position="32"/>
        <end position="51"/>
    </location>
</feature>
<organism evidence="11 12">
    <name type="scientific">Juglans regia</name>
    <name type="common">English walnut</name>
    <dbReference type="NCBI Taxonomy" id="51240"/>
    <lineage>
        <taxon>Eukaryota</taxon>
        <taxon>Viridiplantae</taxon>
        <taxon>Streptophyta</taxon>
        <taxon>Embryophyta</taxon>
        <taxon>Tracheophyta</taxon>
        <taxon>Spermatophyta</taxon>
        <taxon>Magnoliopsida</taxon>
        <taxon>eudicotyledons</taxon>
        <taxon>Gunneridae</taxon>
        <taxon>Pentapetalae</taxon>
        <taxon>rosids</taxon>
        <taxon>fabids</taxon>
        <taxon>Fagales</taxon>
        <taxon>Juglandaceae</taxon>
        <taxon>Juglans</taxon>
    </lineage>
</organism>
<protein>
    <submittedName>
        <fullName evidence="12">Alkane hydroxylase MAH1-like</fullName>
    </submittedName>
</protein>
<dbReference type="FunCoup" id="A0A2I4H9U6">
    <property type="interactions" value="230"/>
</dbReference>
<dbReference type="GO" id="GO:0016705">
    <property type="term" value="F:oxidoreductase activity, acting on paired donors, with incorporation or reduction of molecular oxygen"/>
    <property type="evidence" value="ECO:0007669"/>
    <property type="project" value="InterPro"/>
</dbReference>
<dbReference type="SUPFAM" id="SSF48264">
    <property type="entry name" value="Cytochrome P450"/>
    <property type="match status" value="1"/>
</dbReference>
<keyword evidence="7 9" id="KW-0503">Monooxygenase</keyword>
<dbReference type="GO" id="GO:0004497">
    <property type="term" value="F:monooxygenase activity"/>
    <property type="evidence" value="ECO:0007669"/>
    <property type="project" value="UniProtKB-KW"/>
</dbReference>
<comment type="similarity">
    <text evidence="2 9">Belongs to the cytochrome P450 family.</text>
</comment>
<reference evidence="12" key="1">
    <citation type="submission" date="2025-08" db="UniProtKB">
        <authorList>
            <consortium name="RefSeq"/>
        </authorList>
    </citation>
    <scope>IDENTIFICATION</scope>
    <source>
        <tissue evidence="12">Leaves</tissue>
    </source>
</reference>
<feature type="binding site" description="axial binding residue" evidence="8">
    <location>
        <position position="459"/>
    </location>
    <ligand>
        <name>heme</name>
        <dbReference type="ChEBI" id="CHEBI:30413"/>
    </ligand>
    <ligandPart>
        <name>Fe</name>
        <dbReference type="ChEBI" id="CHEBI:18248"/>
    </ligandPart>
</feature>
<evidence type="ECO:0000256" key="4">
    <source>
        <dbReference type="ARBA" id="ARBA00022723"/>
    </source>
</evidence>
<dbReference type="PRINTS" id="PR00385">
    <property type="entry name" value="P450"/>
</dbReference>
<dbReference type="STRING" id="51240.A0A2I4H9U6"/>
<gene>
    <name evidence="12" type="primary">LOC109014881</name>
</gene>
<dbReference type="InterPro" id="IPR001128">
    <property type="entry name" value="Cyt_P450"/>
</dbReference>
<dbReference type="Proteomes" id="UP000235220">
    <property type="component" value="Chromosome 10"/>
</dbReference>
<evidence type="ECO:0000256" key="2">
    <source>
        <dbReference type="ARBA" id="ARBA00010617"/>
    </source>
</evidence>
<evidence type="ECO:0000313" key="12">
    <source>
        <dbReference type="RefSeq" id="XP_018852917.2"/>
    </source>
</evidence>
<dbReference type="PANTHER" id="PTHR24296">
    <property type="entry name" value="CYTOCHROME P450"/>
    <property type="match status" value="1"/>
</dbReference>
<evidence type="ECO:0000256" key="7">
    <source>
        <dbReference type="ARBA" id="ARBA00023033"/>
    </source>
</evidence>
<evidence type="ECO:0000313" key="11">
    <source>
        <dbReference type="Proteomes" id="UP000235220"/>
    </source>
</evidence>
<dbReference type="GO" id="GO:0005506">
    <property type="term" value="F:iron ion binding"/>
    <property type="evidence" value="ECO:0007669"/>
    <property type="project" value="InterPro"/>
</dbReference>
<keyword evidence="4 8" id="KW-0479">Metal-binding</keyword>
<dbReference type="GeneID" id="109014881"/>
<dbReference type="Gene3D" id="1.10.630.10">
    <property type="entry name" value="Cytochrome P450"/>
    <property type="match status" value="1"/>
</dbReference>
<proteinExistence type="inferred from homology"/>
<dbReference type="InterPro" id="IPR002401">
    <property type="entry name" value="Cyt_P450_E_grp-I"/>
</dbReference>
<keyword evidence="6 8" id="KW-0408">Iron</keyword>
<comment type="cofactor">
    <cofactor evidence="1 8">
        <name>heme</name>
        <dbReference type="ChEBI" id="CHEBI:30413"/>
    </cofactor>
</comment>
<evidence type="ECO:0000256" key="9">
    <source>
        <dbReference type="RuleBase" id="RU000461"/>
    </source>
</evidence>
<dbReference type="InterPro" id="IPR017972">
    <property type="entry name" value="Cyt_P450_CS"/>
</dbReference>
<dbReference type="Pfam" id="PF00067">
    <property type="entry name" value="p450"/>
    <property type="match status" value="1"/>
</dbReference>
<dbReference type="AlphaFoldDB" id="A0A2I4H9U6"/>
<evidence type="ECO:0000256" key="1">
    <source>
        <dbReference type="ARBA" id="ARBA00001971"/>
    </source>
</evidence>